<dbReference type="AlphaFoldDB" id="A0A819KKD6"/>
<evidence type="ECO:0000313" key="2">
    <source>
        <dbReference type="EMBL" id="CAF3948492.1"/>
    </source>
</evidence>
<reference evidence="2" key="1">
    <citation type="submission" date="2021-02" db="EMBL/GenBank/DDBJ databases">
        <authorList>
            <person name="Nowell W R."/>
        </authorList>
    </citation>
    <scope>NUCLEOTIDE SEQUENCE</scope>
</reference>
<sequence>MVLVELKNQENGAMLPVELKNQENEAMLPVELKNQENGAMLPVELKNQENEAMLPVELKNQENGAMLPVELKIVKILEDKLLSIRQTSQNDSLCIENGRNELLKQIQRFTEQNEPIQFILPGFPFKSPNLEKVTGKLPDGADLYALEDLNGLCREISLTYGHGCKMLIWSDGRVFSDLVGVSNEDVSTYNDILKSYSSTMAHIQWDDMSNYISNENADDLIKMYGTKTFTFEHWLSTSENNHKEYIHLRTFLERDLGNTGAYKELSRRKLKGQISHIAREMIHRNDALTRFLPFLDSLIPLVTLLRFLDFLIPLTRFLLFLDFLIPLVTLLRFLDFLIPLVTLLHFPDFLIPLVTLLRFLDFLIPLVPLLRFLDYMI</sequence>
<keyword evidence="1" id="KW-0812">Transmembrane</keyword>
<dbReference type="EMBL" id="CAJOBB010002211">
    <property type="protein sequence ID" value="CAF3948492.1"/>
    <property type="molecule type" value="Genomic_DNA"/>
</dbReference>
<feature type="transmembrane region" description="Helical" evidence="1">
    <location>
        <begin position="291"/>
        <end position="312"/>
    </location>
</feature>
<dbReference type="Proteomes" id="UP000663868">
    <property type="component" value="Unassembled WGS sequence"/>
</dbReference>
<gene>
    <name evidence="2" type="ORF">KXQ929_LOCUS25463</name>
</gene>
<feature type="transmembrane region" description="Helical" evidence="1">
    <location>
        <begin position="319"/>
        <end position="343"/>
    </location>
</feature>
<evidence type="ECO:0000256" key="1">
    <source>
        <dbReference type="SAM" id="Phobius"/>
    </source>
</evidence>
<name>A0A819KKD6_9BILA</name>
<evidence type="ECO:0000313" key="3">
    <source>
        <dbReference type="Proteomes" id="UP000663868"/>
    </source>
</evidence>
<dbReference type="InterPro" id="IPR007817">
    <property type="entry name" value="Isocyanide_synthase_DIT1"/>
</dbReference>
<comment type="caution">
    <text evidence="2">The sequence shown here is derived from an EMBL/GenBank/DDBJ whole genome shotgun (WGS) entry which is preliminary data.</text>
</comment>
<keyword evidence="1" id="KW-1133">Transmembrane helix</keyword>
<accession>A0A819KKD6</accession>
<protein>
    <submittedName>
        <fullName evidence="2">Uncharacterized protein</fullName>
    </submittedName>
</protein>
<feature type="transmembrane region" description="Helical" evidence="1">
    <location>
        <begin position="349"/>
        <end position="373"/>
    </location>
</feature>
<organism evidence="2 3">
    <name type="scientific">Adineta steineri</name>
    <dbReference type="NCBI Taxonomy" id="433720"/>
    <lineage>
        <taxon>Eukaryota</taxon>
        <taxon>Metazoa</taxon>
        <taxon>Spiralia</taxon>
        <taxon>Gnathifera</taxon>
        <taxon>Rotifera</taxon>
        <taxon>Eurotatoria</taxon>
        <taxon>Bdelloidea</taxon>
        <taxon>Adinetida</taxon>
        <taxon>Adinetidae</taxon>
        <taxon>Adineta</taxon>
    </lineage>
</organism>
<keyword evidence="1" id="KW-0472">Membrane</keyword>
<dbReference type="Pfam" id="PF05141">
    <property type="entry name" value="DIT1_PvcA"/>
    <property type="match status" value="1"/>
</dbReference>
<proteinExistence type="predicted"/>
<dbReference type="PANTHER" id="PTHR37285:SF5">
    <property type="entry name" value="SPORE WALL MATURATION PROTEIN DIT1"/>
    <property type="match status" value="1"/>
</dbReference>
<dbReference type="PANTHER" id="PTHR37285">
    <property type="entry name" value="SPORE WALL MATURATION PROTEIN DIT1"/>
    <property type="match status" value="1"/>
</dbReference>